<evidence type="ECO:0000313" key="5">
    <source>
        <dbReference type="Proteomes" id="UP000736335"/>
    </source>
</evidence>
<dbReference type="AlphaFoldDB" id="A0A9P6HG90"/>
<evidence type="ECO:0000259" key="3">
    <source>
        <dbReference type="Pfam" id="PF24883"/>
    </source>
</evidence>
<evidence type="ECO:0000256" key="1">
    <source>
        <dbReference type="ARBA" id="ARBA00022737"/>
    </source>
</evidence>
<dbReference type="InterPro" id="IPR011044">
    <property type="entry name" value="Quino_amine_DH_bsu"/>
</dbReference>
<dbReference type="InterPro" id="IPR056884">
    <property type="entry name" value="NPHP3-like_N"/>
</dbReference>
<dbReference type="SUPFAM" id="SSF52540">
    <property type="entry name" value="P-loop containing nucleoside triphosphate hydrolases"/>
    <property type="match status" value="1"/>
</dbReference>
<reference evidence="4" key="2">
    <citation type="submission" date="2020-11" db="EMBL/GenBank/DDBJ databases">
        <authorList>
            <consortium name="DOE Joint Genome Institute"/>
            <person name="Kuo A."/>
            <person name="Miyauchi S."/>
            <person name="Kiss E."/>
            <person name="Drula E."/>
            <person name="Kohler A."/>
            <person name="Sanchez-Garcia M."/>
            <person name="Andreopoulos B."/>
            <person name="Barry K.W."/>
            <person name="Bonito G."/>
            <person name="Buee M."/>
            <person name="Carver A."/>
            <person name="Chen C."/>
            <person name="Cichocki N."/>
            <person name="Clum A."/>
            <person name="Culley D."/>
            <person name="Crous P.W."/>
            <person name="Fauchery L."/>
            <person name="Girlanda M."/>
            <person name="Hayes R."/>
            <person name="Keri Z."/>
            <person name="Labutti K."/>
            <person name="Lipzen A."/>
            <person name="Lombard V."/>
            <person name="Magnuson J."/>
            <person name="Maillard F."/>
            <person name="Morin E."/>
            <person name="Murat C."/>
            <person name="Nolan M."/>
            <person name="Ohm R."/>
            <person name="Pangilinan J."/>
            <person name="Pereira M."/>
            <person name="Perotto S."/>
            <person name="Peter M."/>
            <person name="Riley R."/>
            <person name="Sitrit Y."/>
            <person name="Stielow B."/>
            <person name="Szollosi G."/>
            <person name="Zifcakova L."/>
            <person name="Stursova M."/>
            <person name="Spatafora J.W."/>
            <person name="Tedersoo L."/>
            <person name="Vaario L.-M."/>
            <person name="Yamada A."/>
            <person name="Yan M."/>
            <person name="Wang P."/>
            <person name="Xu J."/>
            <person name="Bruns T."/>
            <person name="Baldrian P."/>
            <person name="Vilgalys R."/>
            <person name="Henrissat B."/>
            <person name="Grigoriev I.V."/>
            <person name="Hibbett D."/>
            <person name="Nagy L.G."/>
            <person name="Martin F.M."/>
        </authorList>
    </citation>
    <scope>NUCLEOTIDE SEQUENCE</scope>
    <source>
        <strain evidence="4">UH-Tt-Lm1</strain>
    </source>
</reference>
<accession>A0A9P6HG90</accession>
<dbReference type="Proteomes" id="UP000736335">
    <property type="component" value="Unassembled WGS sequence"/>
</dbReference>
<comment type="caution">
    <text evidence="4">The sequence shown here is derived from an EMBL/GenBank/DDBJ whole genome shotgun (WGS) entry which is preliminary data.</text>
</comment>
<proteinExistence type="predicted"/>
<name>A0A9P6HG90_9AGAM</name>
<keyword evidence="5" id="KW-1185">Reference proteome</keyword>
<feature type="domain" description="Nephrocystin 3-like N-terminal" evidence="3">
    <location>
        <begin position="234"/>
        <end position="374"/>
    </location>
</feature>
<protein>
    <recommendedName>
        <fullName evidence="3">Nephrocystin 3-like N-terminal domain-containing protein</fullName>
    </recommendedName>
</protein>
<feature type="compositionally biased region" description="Basic residues" evidence="2">
    <location>
        <begin position="1"/>
        <end position="14"/>
    </location>
</feature>
<dbReference type="OrthoDB" id="5988599at2759"/>
<gene>
    <name evidence="4" type="ORF">BJ322DRAFT_1218661</name>
</gene>
<dbReference type="InterPro" id="IPR027417">
    <property type="entry name" value="P-loop_NTPase"/>
</dbReference>
<dbReference type="PANTHER" id="PTHR10039:SF14">
    <property type="entry name" value="NACHT DOMAIN-CONTAINING PROTEIN"/>
    <property type="match status" value="1"/>
</dbReference>
<dbReference type="EMBL" id="WIUZ02000006">
    <property type="protein sequence ID" value="KAF9786511.1"/>
    <property type="molecule type" value="Genomic_DNA"/>
</dbReference>
<dbReference type="Gene3D" id="3.40.50.300">
    <property type="entry name" value="P-loop containing nucleotide triphosphate hydrolases"/>
    <property type="match status" value="1"/>
</dbReference>
<keyword evidence="1" id="KW-0677">Repeat</keyword>
<dbReference type="Pfam" id="PF24883">
    <property type="entry name" value="NPHP3_N"/>
    <property type="match status" value="1"/>
</dbReference>
<feature type="region of interest" description="Disordered" evidence="2">
    <location>
        <begin position="1"/>
        <end position="56"/>
    </location>
</feature>
<dbReference type="SUPFAM" id="SSF50969">
    <property type="entry name" value="YVTN repeat-like/Quinoprotein amine dehydrogenase"/>
    <property type="match status" value="1"/>
</dbReference>
<reference evidence="4" key="1">
    <citation type="journal article" date="2020" name="Nat. Commun.">
        <title>Large-scale genome sequencing of mycorrhizal fungi provides insights into the early evolution of symbiotic traits.</title>
        <authorList>
            <person name="Miyauchi S."/>
            <person name="Kiss E."/>
            <person name="Kuo A."/>
            <person name="Drula E."/>
            <person name="Kohler A."/>
            <person name="Sanchez-Garcia M."/>
            <person name="Morin E."/>
            <person name="Andreopoulos B."/>
            <person name="Barry K.W."/>
            <person name="Bonito G."/>
            <person name="Buee M."/>
            <person name="Carver A."/>
            <person name="Chen C."/>
            <person name="Cichocki N."/>
            <person name="Clum A."/>
            <person name="Culley D."/>
            <person name="Crous P.W."/>
            <person name="Fauchery L."/>
            <person name="Girlanda M."/>
            <person name="Hayes R.D."/>
            <person name="Keri Z."/>
            <person name="LaButti K."/>
            <person name="Lipzen A."/>
            <person name="Lombard V."/>
            <person name="Magnuson J."/>
            <person name="Maillard F."/>
            <person name="Murat C."/>
            <person name="Nolan M."/>
            <person name="Ohm R.A."/>
            <person name="Pangilinan J."/>
            <person name="Pereira M.F."/>
            <person name="Perotto S."/>
            <person name="Peter M."/>
            <person name="Pfister S."/>
            <person name="Riley R."/>
            <person name="Sitrit Y."/>
            <person name="Stielow J.B."/>
            <person name="Szollosi G."/>
            <person name="Zifcakova L."/>
            <person name="Stursova M."/>
            <person name="Spatafora J.W."/>
            <person name="Tedersoo L."/>
            <person name="Vaario L.M."/>
            <person name="Yamada A."/>
            <person name="Yan M."/>
            <person name="Wang P."/>
            <person name="Xu J."/>
            <person name="Bruns T."/>
            <person name="Baldrian P."/>
            <person name="Vilgalys R."/>
            <person name="Dunand C."/>
            <person name="Henrissat B."/>
            <person name="Grigoriev I.V."/>
            <person name="Hibbett D."/>
            <person name="Nagy L.G."/>
            <person name="Martin F.M."/>
        </authorList>
    </citation>
    <scope>NUCLEOTIDE SEQUENCE</scope>
    <source>
        <strain evidence="4">UH-Tt-Lm1</strain>
    </source>
</reference>
<organism evidence="4 5">
    <name type="scientific">Thelephora terrestris</name>
    <dbReference type="NCBI Taxonomy" id="56493"/>
    <lineage>
        <taxon>Eukaryota</taxon>
        <taxon>Fungi</taxon>
        <taxon>Dikarya</taxon>
        <taxon>Basidiomycota</taxon>
        <taxon>Agaricomycotina</taxon>
        <taxon>Agaricomycetes</taxon>
        <taxon>Thelephorales</taxon>
        <taxon>Thelephoraceae</taxon>
        <taxon>Thelephora</taxon>
    </lineage>
</organism>
<evidence type="ECO:0000256" key="2">
    <source>
        <dbReference type="SAM" id="MobiDB-lite"/>
    </source>
</evidence>
<sequence>MKHLRKIMRKKSPKPPHQTISSGEPPSIAAGPSGFVSALAAPEDESGGTGSFQHPVDEDPELITSECLIFDGLIENPGHIHDVNTGGETGERKIESAEASRSAKRARKGTLHGDAIMATEKFGPLKVVLGSIPALFANRERIVAAGNKVENLLSHVAKLEEHLNSRPSDVAEQRRRDELIRKFKGIEGRLRSMPEWQQPTDHARDDEDVFGLLDDLQEAVINYQMERRGAVEIQPVYWLNGLAGTGKTTIAQTIAERTFADGRLGASFFCSRDFEDRRNLKSIFPTIGVQLACTHVEFRSIFVPLVQSDPDVAHETLYSQMNKLIVQPLVKSAISTMIMIDALDECKDDEPASAILSVLGQFVDKIPKVKFFVTGCLEPRIRNGFRLPLLVEATNIIFLHDVEPGEAMATVRFIDTKNKNPQKQLDRLIQSRDSGSEGRVKFRTNTTLDSLYVSILHDAFGDDEPEDDAKVRLVLAVVTLAANPLSPSSIATLLGFDLGDIFLILSSLHSLLILSEDVHHPIRPFHKSFPDFIVDSAQCTNQRFWLQPPIHHTKILLACLELMNEKLKQNMCQLPDGVTNVEVKDLKERTREHIDKALEYACKSWHKHLDSGSMEKVKITPVLHRSLEEKFLFWLEVLSVLGATRGAVDALERAEKWVDVSWTVELNKDCLCFLVEFFDVISTSAPHIYTSALLLAPQTLAVHKLYKQYSCPLAKVLWGLQNSWNVVLAKDCEAYANVVTCFSPNGCTLSLVDKEKLTSWDLQTGSPLSTIFFTQRWDDHINPFSVVYSMDGNMLAISGSSHDSQTVIVTWLITMWEATFTSMNTPTMTGFLSTPDEVFDTNWGRILFFPALSQKYSLHLGHTGSQIPSEI</sequence>
<dbReference type="PANTHER" id="PTHR10039">
    <property type="entry name" value="AMELOGENIN"/>
    <property type="match status" value="1"/>
</dbReference>
<evidence type="ECO:0000313" key="4">
    <source>
        <dbReference type="EMBL" id="KAF9786511.1"/>
    </source>
</evidence>